<comment type="function">
    <text evidence="6">Involved in transcription antitermination. Required for transcription of ribosomal RNA (rRNA) genes. Binds specifically to the boxA antiterminator sequence of the ribosomal RNA (rrn) operons.</text>
</comment>
<dbReference type="GO" id="GO:0003723">
    <property type="term" value="F:RNA binding"/>
    <property type="evidence" value="ECO:0007669"/>
    <property type="project" value="UniProtKB-UniRule"/>
</dbReference>
<name>A0A927CV77_9BACI</name>
<dbReference type="HAMAP" id="MF_00073">
    <property type="entry name" value="NusB"/>
    <property type="match status" value="1"/>
</dbReference>
<keyword evidence="4 6" id="KW-0805">Transcription regulation</keyword>
<evidence type="ECO:0000256" key="6">
    <source>
        <dbReference type="HAMAP-Rule" id="MF_00073"/>
    </source>
</evidence>
<evidence type="ECO:0000256" key="4">
    <source>
        <dbReference type="ARBA" id="ARBA00023015"/>
    </source>
</evidence>
<feature type="domain" description="NusB/RsmB/TIM44" evidence="7">
    <location>
        <begin position="5"/>
        <end position="124"/>
    </location>
</feature>
<organism evidence="8 9">
    <name type="scientific">Peribacillus faecalis</name>
    <dbReference type="NCBI Taxonomy" id="2772559"/>
    <lineage>
        <taxon>Bacteria</taxon>
        <taxon>Bacillati</taxon>
        <taxon>Bacillota</taxon>
        <taxon>Bacilli</taxon>
        <taxon>Bacillales</taxon>
        <taxon>Bacillaceae</taxon>
        <taxon>Peribacillus</taxon>
    </lineage>
</organism>
<reference evidence="8" key="1">
    <citation type="submission" date="2020-09" db="EMBL/GenBank/DDBJ databases">
        <title>Bacillus faecalis sp. nov., a moderately halophilic bacterium isolated from cow faeces.</title>
        <authorList>
            <person name="Jiang L."/>
            <person name="Lee J."/>
        </authorList>
    </citation>
    <scope>NUCLEOTIDE SEQUENCE</scope>
    <source>
        <strain evidence="8">AGMB 02131</strain>
    </source>
</reference>
<proteinExistence type="inferred from homology"/>
<dbReference type="GO" id="GO:0005829">
    <property type="term" value="C:cytosol"/>
    <property type="evidence" value="ECO:0007669"/>
    <property type="project" value="TreeGrafter"/>
</dbReference>
<dbReference type="InterPro" id="IPR035926">
    <property type="entry name" value="NusB-like_sf"/>
</dbReference>
<evidence type="ECO:0000313" key="9">
    <source>
        <dbReference type="Proteomes" id="UP000602076"/>
    </source>
</evidence>
<gene>
    <name evidence="6 8" type="primary">nusB</name>
    <name evidence="8" type="ORF">IEO70_06900</name>
</gene>
<comment type="similarity">
    <text evidence="1 6">Belongs to the NusB family.</text>
</comment>
<dbReference type="InterPro" id="IPR006027">
    <property type="entry name" value="NusB_RsmB_TIM44"/>
</dbReference>
<evidence type="ECO:0000313" key="8">
    <source>
        <dbReference type="EMBL" id="MBD3108091.1"/>
    </source>
</evidence>
<dbReference type="RefSeq" id="WP_190997637.1">
    <property type="nucleotide sequence ID" value="NZ_JACXSI010000013.1"/>
</dbReference>
<dbReference type="GO" id="GO:0031564">
    <property type="term" value="P:transcription antitermination"/>
    <property type="evidence" value="ECO:0007669"/>
    <property type="project" value="UniProtKB-KW"/>
</dbReference>
<dbReference type="PANTHER" id="PTHR11078:SF3">
    <property type="entry name" value="ANTITERMINATION NUSB DOMAIN-CONTAINING PROTEIN"/>
    <property type="match status" value="1"/>
</dbReference>
<dbReference type="PANTHER" id="PTHR11078">
    <property type="entry name" value="N UTILIZATION SUBSTANCE PROTEIN B-RELATED"/>
    <property type="match status" value="1"/>
</dbReference>
<dbReference type="CDD" id="cd00619">
    <property type="entry name" value="Terminator_NusB"/>
    <property type="match status" value="1"/>
</dbReference>
<dbReference type="NCBIfam" id="TIGR01951">
    <property type="entry name" value="nusB"/>
    <property type="match status" value="1"/>
</dbReference>
<dbReference type="Pfam" id="PF01029">
    <property type="entry name" value="NusB"/>
    <property type="match status" value="1"/>
</dbReference>
<evidence type="ECO:0000256" key="3">
    <source>
        <dbReference type="ARBA" id="ARBA00022884"/>
    </source>
</evidence>
<accession>A0A927CV77</accession>
<keyword evidence="2 6" id="KW-0889">Transcription antitermination</keyword>
<dbReference type="AlphaFoldDB" id="A0A927CV77"/>
<sequence length="130" mass="14746">MKRRTAREKALQALFQIDLAKTDVQDAILNVLEDQPKDAYLEFLVVGAVDNLEQIDEILKANLENWTIERLGNIDRNILRIATFEMLKSTDVPVNVVIDESIEIAKAYGDDQSSKFVNAVLSKVKLHLHL</sequence>
<evidence type="ECO:0000256" key="5">
    <source>
        <dbReference type="ARBA" id="ARBA00023163"/>
    </source>
</evidence>
<dbReference type="EMBL" id="JACXSI010000013">
    <property type="protein sequence ID" value="MBD3108091.1"/>
    <property type="molecule type" value="Genomic_DNA"/>
</dbReference>
<dbReference type="InterPro" id="IPR011605">
    <property type="entry name" value="NusB_fam"/>
</dbReference>
<keyword evidence="5 6" id="KW-0804">Transcription</keyword>
<dbReference type="Gene3D" id="1.10.940.10">
    <property type="entry name" value="NusB-like"/>
    <property type="match status" value="1"/>
</dbReference>
<keyword evidence="9" id="KW-1185">Reference proteome</keyword>
<protein>
    <recommendedName>
        <fullName evidence="6">Transcription antitermination protein NusB</fullName>
    </recommendedName>
    <alternativeName>
        <fullName evidence="6">Antitermination factor NusB</fullName>
    </alternativeName>
</protein>
<dbReference type="GO" id="GO:0006353">
    <property type="term" value="P:DNA-templated transcription termination"/>
    <property type="evidence" value="ECO:0007669"/>
    <property type="project" value="UniProtKB-UniRule"/>
</dbReference>
<comment type="caution">
    <text evidence="8">The sequence shown here is derived from an EMBL/GenBank/DDBJ whole genome shotgun (WGS) entry which is preliminary data.</text>
</comment>
<dbReference type="SUPFAM" id="SSF48013">
    <property type="entry name" value="NusB-like"/>
    <property type="match status" value="1"/>
</dbReference>
<evidence type="ECO:0000259" key="7">
    <source>
        <dbReference type="Pfam" id="PF01029"/>
    </source>
</evidence>
<evidence type="ECO:0000256" key="2">
    <source>
        <dbReference type="ARBA" id="ARBA00022814"/>
    </source>
</evidence>
<dbReference type="Proteomes" id="UP000602076">
    <property type="component" value="Unassembled WGS sequence"/>
</dbReference>
<evidence type="ECO:0000256" key="1">
    <source>
        <dbReference type="ARBA" id="ARBA00005952"/>
    </source>
</evidence>
<keyword evidence="3 6" id="KW-0694">RNA-binding</keyword>